<protein>
    <submittedName>
        <fullName evidence="2">Uncharacterized protein</fullName>
    </submittedName>
</protein>
<reference evidence="2" key="2">
    <citation type="submission" date="2020-05" db="EMBL/GenBank/DDBJ databases">
        <authorList>
            <person name="Kim H.-S."/>
            <person name="Proctor R.H."/>
            <person name="Brown D.W."/>
        </authorList>
    </citation>
    <scope>NUCLEOTIDE SEQUENCE</scope>
    <source>
        <strain evidence="2">NRRL 20472</strain>
    </source>
</reference>
<evidence type="ECO:0000313" key="3">
    <source>
        <dbReference type="Proteomes" id="UP000622797"/>
    </source>
</evidence>
<dbReference type="InterPro" id="IPR052973">
    <property type="entry name" value="Fungal_sec-metab_reg_TF"/>
</dbReference>
<keyword evidence="3" id="KW-1185">Reference proteome</keyword>
<accession>A0A8H4U847</accession>
<dbReference type="Proteomes" id="UP000622797">
    <property type="component" value="Unassembled WGS sequence"/>
</dbReference>
<name>A0A8H4U847_9HYPO</name>
<dbReference type="PANTHER" id="PTHR35392:SF3">
    <property type="entry name" value="ZN(2)-C6 FUNGAL-TYPE DOMAIN-CONTAINING PROTEIN"/>
    <property type="match status" value="1"/>
</dbReference>
<keyword evidence="1" id="KW-0472">Membrane</keyword>
<evidence type="ECO:0000256" key="1">
    <source>
        <dbReference type="SAM" id="Phobius"/>
    </source>
</evidence>
<comment type="caution">
    <text evidence="2">The sequence shown here is derived from an EMBL/GenBank/DDBJ whole genome shotgun (WGS) entry which is preliminary data.</text>
</comment>
<evidence type="ECO:0000313" key="2">
    <source>
        <dbReference type="EMBL" id="KAF4971661.1"/>
    </source>
</evidence>
<reference evidence="2" key="1">
    <citation type="journal article" date="2020" name="BMC Genomics">
        <title>Correction to: Identification and distribution of gene clusters required for synthesis of sphingolipid metabolism inhibitors in diverse species of the filamentous fungus Fusarium.</title>
        <authorList>
            <person name="Kim H.S."/>
            <person name="Lohmar J.M."/>
            <person name="Busman M."/>
            <person name="Brown D.W."/>
            <person name="Naumann T.A."/>
            <person name="Divon H.H."/>
            <person name="Lysoe E."/>
            <person name="Uhlig S."/>
            <person name="Proctor R.H."/>
        </authorList>
    </citation>
    <scope>NUCLEOTIDE SEQUENCE</scope>
    <source>
        <strain evidence="2">NRRL 20472</strain>
    </source>
</reference>
<proteinExistence type="predicted"/>
<dbReference type="OrthoDB" id="3474066at2759"/>
<gene>
    <name evidence="2" type="ORF">FSARC_1578</name>
</gene>
<keyword evidence="1" id="KW-0812">Transmembrane</keyword>
<sequence>MPTSSSPSPLSSLTDLFIITIPSKPSSRCLNRSTPSHYNHHTASRLLSQPAARIGRHPYDRGRRHIVLISLNAPASASTSTISRSLHVLSPVPRQPSPLVAKPVNGAEKAPRLILTVWGIHGLGRVWSDLDAVFNFTTGQTHGGPDFDPLPFLFCTPENIADSISKGYQQLQGAAPVVPGPETPYVVEKQPSMTMPPSQTYNNAVLSAGQQPTSYNYQQPDLAAPPLVSFPLIPDQTTLAEPLMSDGGPTQQPPLPGGDFYVNQTFKEEAQLENQPMLPSQHLVTKTLSQIEYNSDPNLVDTPAIPHHNLTTSDNVSQYGMLINSQMPEDAVHNGWPLLDQHSNFEILLPNQRGGKRGPFKDPNLREQTAQTRKIVQSDAFATCENNPEEEGGPCLTCKKVSNSRAGRFPCLRYKITDIRLFKPGQVPGYEWTRRWTNNISDPVPNWEPEESRTIYLSEGLSNKYVKVEVKRFIPQPGDKLERTWDHKGARRSVRIPPYAMVNLDEVRKSYLDHIRHSMKDAFARLLGPRDGLLFQTFIVGEETLGMKQDILDETNPNHGMIPLPPVLGAQMDLVLIHHIQTKLRRELLDKLQKMMSKNKQSTWLVTYLVIFILLHNTALITAHDAGYAKKHGMKRRFAREEKVKEYHLGANILLAHFHYCNKGIYPFSEECKDQDLRTLAGLDEDKIKFVHTTGTYAKRYGAQWEEIRKAAAYEHDYFFIGQQKNTPGVLSRT</sequence>
<feature type="transmembrane region" description="Helical" evidence="1">
    <location>
        <begin position="604"/>
        <end position="628"/>
    </location>
</feature>
<dbReference type="PANTHER" id="PTHR35392">
    <property type="entry name" value="ZN(II)2CYS6 TRANSCRIPTION FACTOR (EUROFUNG)-RELATED-RELATED"/>
    <property type="match status" value="1"/>
</dbReference>
<keyword evidence="1" id="KW-1133">Transmembrane helix</keyword>
<dbReference type="EMBL" id="JABEXW010000083">
    <property type="protein sequence ID" value="KAF4971661.1"/>
    <property type="molecule type" value="Genomic_DNA"/>
</dbReference>
<dbReference type="AlphaFoldDB" id="A0A8H4U847"/>
<organism evidence="2 3">
    <name type="scientific">Fusarium sarcochroum</name>
    <dbReference type="NCBI Taxonomy" id="1208366"/>
    <lineage>
        <taxon>Eukaryota</taxon>
        <taxon>Fungi</taxon>
        <taxon>Dikarya</taxon>
        <taxon>Ascomycota</taxon>
        <taxon>Pezizomycotina</taxon>
        <taxon>Sordariomycetes</taxon>
        <taxon>Hypocreomycetidae</taxon>
        <taxon>Hypocreales</taxon>
        <taxon>Nectriaceae</taxon>
        <taxon>Fusarium</taxon>
        <taxon>Fusarium lateritium species complex</taxon>
    </lineage>
</organism>